<reference evidence="1" key="1">
    <citation type="submission" date="2022-10" db="EMBL/GenBank/DDBJ databases">
        <title>Luteolibacter sp. GHJ8, whole genome shotgun sequencing project.</title>
        <authorList>
            <person name="Zhao G."/>
            <person name="Shen L."/>
        </authorList>
    </citation>
    <scope>NUCLEOTIDE SEQUENCE</scope>
    <source>
        <strain evidence="1">GHJ8</strain>
    </source>
</reference>
<gene>
    <name evidence="1" type="ORF">OJ996_24235</name>
</gene>
<protein>
    <submittedName>
        <fullName evidence="1">Uncharacterized protein</fullName>
    </submittedName>
</protein>
<name>A0ABT3GA44_9BACT</name>
<dbReference type="RefSeq" id="WP_264516305.1">
    <property type="nucleotide sequence ID" value="NZ_JAPDDR010000018.1"/>
</dbReference>
<evidence type="ECO:0000313" key="2">
    <source>
        <dbReference type="Proteomes" id="UP001165653"/>
    </source>
</evidence>
<evidence type="ECO:0000313" key="1">
    <source>
        <dbReference type="EMBL" id="MCW1916718.1"/>
    </source>
</evidence>
<sequence length="108" mass="12138">MPQNLTISTSIAVGDFYEDCAYHPCVCVESDRESDTICGISLVDGSYPRSCSFVHCGVRKLTLEEALHWKFFGPPGIELEASLDWSKYIPSDKWTESYRLPTRPVAES</sequence>
<dbReference type="Proteomes" id="UP001165653">
    <property type="component" value="Unassembled WGS sequence"/>
</dbReference>
<accession>A0ABT3GA44</accession>
<keyword evidence="2" id="KW-1185">Reference proteome</keyword>
<proteinExistence type="predicted"/>
<dbReference type="EMBL" id="JAPDDR010000018">
    <property type="protein sequence ID" value="MCW1916718.1"/>
    <property type="molecule type" value="Genomic_DNA"/>
</dbReference>
<organism evidence="1 2">
    <name type="scientific">Luteolibacter rhizosphaerae</name>
    <dbReference type="NCBI Taxonomy" id="2989719"/>
    <lineage>
        <taxon>Bacteria</taxon>
        <taxon>Pseudomonadati</taxon>
        <taxon>Verrucomicrobiota</taxon>
        <taxon>Verrucomicrobiia</taxon>
        <taxon>Verrucomicrobiales</taxon>
        <taxon>Verrucomicrobiaceae</taxon>
        <taxon>Luteolibacter</taxon>
    </lineage>
</organism>
<comment type="caution">
    <text evidence="1">The sequence shown here is derived from an EMBL/GenBank/DDBJ whole genome shotgun (WGS) entry which is preliminary data.</text>
</comment>